<feature type="coiled-coil region" evidence="2">
    <location>
        <begin position="122"/>
        <end position="149"/>
    </location>
</feature>
<dbReference type="AlphaFoldDB" id="A0A975B6V3"/>
<dbReference type="InterPro" id="IPR006674">
    <property type="entry name" value="HD_domain"/>
</dbReference>
<evidence type="ECO:0000259" key="5">
    <source>
        <dbReference type="PROSITE" id="PS51832"/>
    </source>
</evidence>
<dbReference type="SUPFAM" id="SSF52172">
    <property type="entry name" value="CheY-like"/>
    <property type="match status" value="1"/>
</dbReference>
<dbReference type="Gene3D" id="1.10.3210.10">
    <property type="entry name" value="Hypothetical protein af1432"/>
    <property type="match status" value="1"/>
</dbReference>
<reference evidence="6" key="1">
    <citation type="journal article" date="2021" name="Microb. Physiol.">
        <title>Proteogenomic Insights into the Physiology of Marine, Sulfate-Reducing, Filamentous Desulfonema limicola and Desulfonema magnum.</title>
        <authorList>
            <person name="Schnaars V."/>
            <person name="Wohlbrand L."/>
            <person name="Scheve S."/>
            <person name="Hinrichs C."/>
            <person name="Reinhardt R."/>
            <person name="Rabus R."/>
        </authorList>
    </citation>
    <scope>NUCLEOTIDE SEQUENCE</scope>
    <source>
        <strain evidence="6">5ac10</strain>
    </source>
</reference>
<dbReference type="PANTHER" id="PTHR45228:SF5">
    <property type="entry name" value="CYCLIC DI-GMP PHOSPHODIESTERASE VC_1348-RELATED"/>
    <property type="match status" value="1"/>
</dbReference>
<feature type="domain" description="HD" evidence="4">
    <location>
        <begin position="172"/>
        <end position="296"/>
    </location>
</feature>
<dbReference type="GO" id="GO:0000160">
    <property type="term" value="P:phosphorelay signal transduction system"/>
    <property type="evidence" value="ECO:0007669"/>
    <property type="project" value="InterPro"/>
</dbReference>
<dbReference type="InterPro" id="IPR011006">
    <property type="entry name" value="CheY-like_superfamily"/>
</dbReference>
<organism evidence="6 7">
    <name type="scientific">Desulfonema limicola</name>
    <dbReference type="NCBI Taxonomy" id="45656"/>
    <lineage>
        <taxon>Bacteria</taxon>
        <taxon>Pseudomonadati</taxon>
        <taxon>Thermodesulfobacteriota</taxon>
        <taxon>Desulfobacteria</taxon>
        <taxon>Desulfobacterales</taxon>
        <taxon>Desulfococcaceae</taxon>
        <taxon>Desulfonema</taxon>
    </lineage>
</organism>
<feature type="domain" description="Response regulatory" evidence="3">
    <location>
        <begin position="7"/>
        <end position="123"/>
    </location>
</feature>
<feature type="domain" description="HD-GYP" evidence="5">
    <location>
        <begin position="150"/>
        <end position="347"/>
    </location>
</feature>
<gene>
    <name evidence="6" type="ORF">dnl_21730</name>
</gene>
<dbReference type="Proteomes" id="UP000663720">
    <property type="component" value="Chromosome"/>
</dbReference>
<evidence type="ECO:0000313" key="7">
    <source>
        <dbReference type="Proteomes" id="UP000663720"/>
    </source>
</evidence>
<dbReference type="PANTHER" id="PTHR45228">
    <property type="entry name" value="CYCLIC DI-GMP PHOSPHODIESTERASE TM_0186-RELATED"/>
    <property type="match status" value="1"/>
</dbReference>
<dbReference type="EMBL" id="CP061799">
    <property type="protein sequence ID" value="QTA79891.1"/>
    <property type="molecule type" value="Genomic_DNA"/>
</dbReference>
<protein>
    <submittedName>
        <fullName evidence="6">Two component system response regulator reciever and HD domains-containing protein</fullName>
    </submittedName>
</protein>
<proteinExistence type="predicted"/>
<dbReference type="SMART" id="SM00448">
    <property type="entry name" value="REC"/>
    <property type="match status" value="1"/>
</dbReference>
<dbReference type="SUPFAM" id="SSF109604">
    <property type="entry name" value="HD-domain/PDEase-like"/>
    <property type="match status" value="1"/>
</dbReference>
<dbReference type="Pfam" id="PF00072">
    <property type="entry name" value="Response_reg"/>
    <property type="match status" value="1"/>
</dbReference>
<feature type="modified residue" description="4-aspartylphosphate" evidence="1">
    <location>
        <position position="56"/>
    </location>
</feature>
<sequence length="349" mass="39658">MEKAEQKILIVDDERFNINILVGILKTRYRTIIAKNGEEALKRAVTSTPPDLILLDIMMPEMDGYEVCKRLKQAEETAHIPVIFITAMGQEENETKGFEVGAVDYITKPVQPEIVRARVKTHLELINARKQLQNQNLILEQKVHERTRELRDSRQEIIHRLVSAAEHKDPETGSHIKRMSHYSALLARAYGFNEKECEAVLLAASMHDIGKIGIPDYILLKKGRLDLEEWEIMKTHSSIGAKILSKSKSKLIREGQVIAVSHHEKWDGSGYPQKLKGEAIPITGRIAALADVFDALTTKRPYKEPWPVNRAADEIKAGSGSHFEPRLVEIFINILPDLLKIKERFPEET</sequence>
<keyword evidence="7" id="KW-1185">Reference proteome</keyword>
<dbReference type="InterPro" id="IPR037522">
    <property type="entry name" value="HD_GYP_dom"/>
</dbReference>
<evidence type="ECO:0000259" key="3">
    <source>
        <dbReference type="PROSITE" id="PS50110"/>
    </source>
</evidence>
<accession>A0A975B6V3</accession>
<dbReference type="CDD" id="cd19920">
    <property type="entry name" value="REC_PA4781-like"/>
    <property type="match status" value="1"/>
</dbReference>
<dbReference type="PROSITE" id="PS51831">
    <property type="entry name" value="HD"/>
    <property type="match status" value="1"/>
</dbReference>
<dbReference type="KEGG" id="dli:dnl_21730"/>
<keyword evidence="2" id="KW-0175">Coiled coil</keyword>
<dbReference type="PROSITE" id="PS50110">
    <property type="entry name" value="RESPONSE_REGULATORY"/>
    <property type="match status" value="1"/>
</dbReference>
<dbReference type="InterPro" id="IPR003607">
    <property type="entry name" value="HD/PDEase_dom"/>
</dbReference>
<dbReference type="InterPro" id="IPR052020">
    <property type="entry name" value="Cyclic_di-GMP/3'3'-cGAMP_PDE"/>
</dbReference>
<dbReference type="Pfam" id="PF13487">
    <property type="entry name" value="HD_5"/>
    <property type="match status" value="1"/>
</dbReference>
<dbReference type="SMART" id="SM00471">
    <property type="entry name" value="HDc"/>
    <property type="match status" value="1"/>
</dbReference>
<dbReference type="CDD" id="cd00077">
    <property type="entry name" value="HDc"/>
    <property type="match status" value="1"/>
</dbReference>
<dbReference type="InterPro" id="IPR001789">
    <property type="entry name" value="Sig_transdc_resp-reg_receiver"/>
</dbReference>
<evidence type="ECO:0000256" key="2">
    <source>
        <dbReference type="SAM" id="Coils"/>
    </source>
</evidence>
<evidence type="ECO:0000313" key="6">
    <source>
        <dbReference type="EMBL" id="QTA79891.1"/>
    </source>
</evidence>
<name>A0A975B6V3_9BACT</name>
<evidence type="ECO:0000259" key="4">
    <source>
        <dbReference type="PROSITE" id="PS51831"/>
    </source>
</evidence>
<keyword evidence="1" id="KW-0597">Phosphoprotein</keyword>
<evidence type="ECO:0000256" key="1">
    <source>
        <dbReference type="PROSITE-ProRule" id="PRU00169"/>
    </source>
</evidence>
<dbReference type="Gene3D" id="3.40.50.2300">
    <property type="match status" value="1"/>
</dbReference>
<dbReference type="PROSITE" id="PS51832">
    <property type="entry name" value="HD_GYP"/>
    <property type="match status" value="1"/>
</dbReference>
<dbReference type="RefSeq" id="WP_207691591.1">
    <property type="nucleotide sequence ID" value="NZ_CP061799.1"/>
</dbReference>